<feature type="transmembrane region" description="Helical" evidence="2">
    <location>
        <begin position="21"/>
        <end position="40"/>
    </location>
</feature>
<proteinExistence type="predicted"/>
<dbReference type="InterPro" id="IPR036291">
    <property type="entry name" value="NAD(P)-bd_dom_sf"/>
</dbReference>
<dbReference type="RefSeq" id="WP_191212231.1">
    <property type="nucleotide sequence ID" value="NZ_BAABKL010000002.1"/>
</dbReference>
<name>A0A927IFY6_9ACTN</name>
<feature type="transmembrane region" description="Helical" evidence="2">
    <location>
        <begin position="52"/>
        <end position="71"/>
    </location>
</feature>
<sequence length="347" mass="37770">MPIFLARFVSVLRARLRGWRAALTVALTVFGTSWIAMELVEPEANGITAPGTYWWWFLITASTVGYGDFFPESAPGRIVGAYVIIGGIATLTILFTELSTHIQTLRSKRLKGMVDVDLSGHIVVLGYLPGRTERIVHQLRVEDGHAVVLCAWDEVAEHPMAGEDGVAFVRGDLGDAATLERAGVGRARTVVVDARDDNEALALAVTVDHLAPDVHLVVALRDMNRCERLRYVSPKVQCVQWHMPNLVADEALDPGITEVYSELMDSSGGGNTYSVTLPPALEGRTFGACQAHFGERYDATVIAVRQGDRTAVSPPWNEPLRPGALLYYLAERRIDVGGLTGAAPGRR</sequence>
<dbReference type="GO" id="GO:0005886">
    <property type="term" value="C:plasma membrane"/>
    <property type="evidence" value="ECO:0007669"/>
    <property type="project" value="UniProtKB-SubCell"/>
</dbReference>
<feature type="domain" description="RCK N-terminal" evidence="3">
    <location>
        <begin position="132"/>
        <end position="230"/>
    </location>
</feature>
<dbReference type="InterPro" id="IPR003148">
    <property type="entry name" value="RCK_N"/>
</dbReference>
<dbReference type="InterPro" id="IPR013099">
    <property type="entry name" value="K_chnl_dom"/>
</dbReference>
<dbReference type="Pfam" id="PF07885">
    <property type="entry name" value="Ion_trans_2"/>
    <property type="match status" value="1"/>
</dbReference>
<evidence type="ECO:0000313" key="6">
    <source>
        <dbReference type="Proteomes" id="UP000632289"/>
    </source>
</evidence>
<dbReference type="Gene3D" id="3.40.50.720">
    <property type="entry name" value="NAD(P)-binding Rossmann-like Domain"/>
    <property type="match status" value="1"/>
</dbReference>
<reference evidence="5" key="1">
    <citation type="submission" date="2020-09" db="EMBL/GenBank/DDBJ databases">
        <title>Secondary metabolite and genome analysis of marine Streptomyces chumphonensis KK1-2T.</title>
        <authorList>
            <person name="Phongsopitanun W."/>
            <person name="Kanchanasin P."/>
            <person name="Pittayakhajonwut P."/>
            <person name="Suwanborirux K."/>
            <person name="Tanasupawat S."/>
        </authorList>
    </citation>
    <scope>NUCLEOTIDE SEQUENCE</scope>
    <source>
        <strain evidence="5">KK1-2</strain>
    </source>
</reference>
<evidence type="ECO:0000313" key="5">
    <source>
        <dbReference type="EMBL" id="MBD3934936.1"/>
    </source>
</evidence>
<keyword evidence="2" id="KW-1133">Transmembrane helix</keyword>
<accession>A0A927IFY6</accession>
<dbReference type="InterPro" id="IPR036721">
    <property type="entry name" value="RCK_C_sf"/>
</dbReference>
<comment type="subcellular location">
    <subcellularLocation>
        <location evidence="1">Cell membrane</location>
        <topology evidence="1">Multi-pass membrane protein</topology>
    </subcellularLocation>
</comment>
<evidence type="ECO:0000259" key="3">
    <source>
        <dbReference type="Pfam" id="PF02254"/>
    </source>
</evidence>
<keyword evidence="6" id="KW-1185">Reference proteome</keyword>
<keyword evidence="2" id="KW-0812">Transmembrane</keyword>
<dbReference type="PANTHER" id="PTHR43833">
    <property type="entry name" value="POTASSIUM CHANNEL PROTEIN 2-RELATED-RELATED"/>
    <property type="match status" value="1"/>
</dbReference>
<organism evidence="5 6">
    <name type="scientific">Streptomyces chumphonensis</name>
    <dbReference type="NCBI Taxonomy" id="1214925"/>
    <lineage>
        <taxon>Bacteria</taxon>
        <taxon>Bacillati</taxon>
        <taxon>Actinomycetota</taxon>
        <taxon>Actinomycetes</taxon>
        <taxon>Kitasatosporales</taxon>
        <taxon>Streptomycetaceae</taxon>
        <taxon>Streptomyces</taxon>
    </lineage>
</organism>
<dbReference type="InterPro" id="IPR050721">
    <property type="entry name" value="Trk_Ktr_HKT_K-transport"/>
</dbReference>
<gene>
    <name evidence="5" type="ORF">IF129_25670</name>
</gene>
<dbReference type="Proteomes" id="UP000632289">
    <property type="component" value="Unassembled WGS sequence"/>
</dbReference>
<dbReference type="Gene3D" id="3.30.70.1450">
    <property type="entry name" value="Regulator of K+ conductance, C-terminal domain"/>
    <property type="match status" value="1"/>
</dbReference>
<evidence type="ECO:0000256" key="2">
    <source>
        <dbReference type="SAM" id="Phobius"/>
    </source>
</evidence>
<feature type="domain" description="Potassium channel" evidence="4">
    <location>
        <begin position="25"/>
        <end position="100"/>
    </location>
</feature>
<dbReference type="SUPFAM" id="SSF116726">
    <property type="entry name" value="TrkA C-terminal domain-like"/>
    <property type="match status" value="1"/>
</dbReference>
<dbReference type="Gene3D" id="1.10.287.70">
    <property type="match status" value="1"/>
</dbReference>
<protein>
    <submittedName>
        <fullName evidence="5">NAD-binding protein</fullName>
    </submittedName>
</protein>
<dbReference type="PRINTS" id="PR00169">
    <property type="entry name" value="KCHANNEL"/>
</dbReference>
<keyword evidence="2" id="KW-0472">Membrane</keyword>
<dbReference type="AlphaFoldDB" id="A0A927IFY6"/>
<evidence type="ECO:0000256" key="1">
    <source>
        <dbReference type="ARBA" id="ARBA00004651"/>
    </source>
</evidence>
<dbReference type="EMBL" id="JACXYU010000022">
    <property type="protein sequence ID" value="MBD3934936.1"/>
    <property type="molecule type" value="Genomic_DNA"/>
</dbReference>
<dbReference type="Pfam" id="PF02254">
    <property type="entry name" value="TrkA_N"/>
    <property type="match status" value="1"/>
</dbReference>
<dbReference type="GO" id="GO:0006813">
    <property type="term" value="P:potassium ion transport"/>
    <property type="evidence" value="ECO:0007669"/>
    <property type="project" value="InterPro"/>
</dbReference>
<feature type="transmembrane region" description="Helical" evidence="2">
    <location>
        <begin position="78"/>
        <end position="96"/>
    </location>
</feature>
<evidence type="ECO:0000259" key="4">
    <source>
        <dbReference type="Pfam" id="PF07885"/>
    </source>
</evidence>
<dbReference type="SUPFAM" id="SSF81324">
    <property type="entry name" value="Voltage-gated potassium channels"/>
    <property type="match status" value="1"/>
</dbReference>
<comment type="caution">
    <text evidence="5">The sequence shown here is derived from an EMBL/GenBank/DDBJ whole genome shotgun (WGS) entry which is preliminary data.</text>
</comment>
<dbReference type="PANTHER" id="PTHR43833:SF9">
    <property type="entry name" value="POTASSIUM CHANNEL PROTEIN YUGO-RELATED"/>
    <property type="match status" value="1"/>
</dbReference>
<dbReference type="SUPFAM" id="SSF51735">
    <property type="entry name" value="NAD(P)-binding Rossmann-fold domains"/>
    <property type="match status" value="1"/>
</dbReference>